<comment type="caution">
    <text evidence="5">The sequence shown here is derived from an EMBL/GenBank/DDBJ whole genome shotgun (WGS) entry which is preliminary data.</text>
</comment>
<keyword evidence="1" id="KW-0444">Lipid biosynthesis</keyword>
<evidence type="ECO:0000313" key="6">
    <source>
        <dbReference type="Proteomes" id="UP000297475"/>
    </source>
</evidence>
<dbReference type="PANTHER" id="PTHR38764">
    <property type="entry name" value="ACYL CARRIER PROTEIN PHOSPHODIESTERASE"/>
    <property type="match status" value="1"/>
</dbReference>
<name>A0A4Z0WA94_9GAMM</name>
<keyword evidence="4" id="KW-0275">Fatty acid biosynthesis</keyword>
<dbReference type="InterPro" id="IPR007431">
    <property type="entry name" value="ACP_PD"/>
</dbReference>
<protein>
    <submittedName>
        <fullName evidence="5">DUF479 domain-containing protein</fullName>
    </submittedName>
</protein>
<keyword evidence="2" id="KW-0378">Hydrolase</keyword>
<keyword evidence="3" id="KW-0443">Lipid metabolism</keyword>
<dbReference type="PANTHER" id="PTHR38764:SF1">
    <property type="entry name" value="ACYL CARRIER PROTEIN PHOSPHODIESTERASE"/>
    <property type="match status" value="1"/>
</dbReference>
<evidence type="ECO:0000313" key="5">
    <source>
        <dbReference type="EMBL" id="TGG91271.1"/>
    </source>
</evidence>
<keyword evidence="6" id="KW-1185">Reference proteome</keyword>
<keyword evidence="4" id="KW-0276">Fatty acid metabolism</keyword>
<dbReference type="Pfam" id="PF04336">
    <property type="entry name" value="ACP_PD"/>
    <property type="match status" value="1"/>
</dbReference>
<dbReference type="EMBL" id="SRMF01000009">
    <property type="protein sequence ID" value="TGG91271.1"/>
    <property type="molecule type" value="Genomic_DNA"/>
</dbReference>
<dbReference type="OrthoDB" id="8442777at2"/>
<evidence type="ECO:0000256" key="3">
    <source>
        <dbReference type="ARBA" id="ARBA00023098"/>
    </source>
</evidence>
<accession>A0A4Z0WA94</accession>
<dbReference type="GO" id="GO:0008770">
    <property type="term" value="F:[acyl-carrier-protein] phosphodiesterase activity"/>
    <property type="evidence" value="ECO:0007669"/>
    <property type="project" value="InterPro"/>
</dbReference>
<gene>
    <name evidence="5" type="ORF">E4656_16245</name>
</gene>
<dbReference type="AlphaFoldDB" id="A0A4Z0WA94"/>
<organism evidence="5 6">
    <name type="scientific">Natronospirillum operosum</name>
    <dbReference type="NCBI Taxonomy" id="2759953"/>
    <lineage>
        <taxon>Bacteria</taxon>
        <taxon>Pseudomonadati</taxon>
        <taxon>Pseudomonadota</taxon>
        <taxon>Gammaproteobacteria</taxon>
        <taxon>Oceanospirillales</taxon>
        <taxon>Natronospirillaceae</taxon>
        <taxon>Natronospirillum</taxon>
    </lineage>
</organism>
<reference evidence="5 6" key="1">
    <citation type="submission" date="2019-04" db="EMBL/GenBank/DDBJ databases">
        <title>Natronospirillum operosus gen. nov., sp. nov., a haloalkaliphilic satellite isolated from decaying biomass of laboratory culture of cyanobacterium Geitlerinema sp. and proposal of Natronospirillaceae fam. nov. and Saccharospirillaceae fam. nov.</title>
        <authorList>
            <person name="Kevbrin V."/>
            <person name="Boltyanskaya Y."/>
            <person name="Koziaeva V."/>
            <person name="Grouzdev D.S."/>
            <person name="Park M."/>
            <person name="Cho J."/>
        </authorList>
    </citation>
    <scope>NUCLEOTIDE SEQUENCE [LARGE SCALE GENOMIC DNA]</scope>
    <source>
        <strain evidence="5 6">G-116</strain>
    </source>
</reference>
<evidence type="ECO:0000256" key="2">
    <source>
        <dbReference type="ARBA" id="ARBA00022801"/>
    </source>
</evidence>
<evidence type="ECO:0000256" key="1">
    <source>
        <dbReference type="ARBA" id="ARBA00022516"/>
    </source>
</evidence>
<sequence length="232" mass="26502">MYRRCSLRAARECTTGALKDCMLVSCRIDQTGHEAMNYLAHLYFSDLTPDGCVGQLLPDCMPPRQLPESATATLRQHVHLHQVIDRFTDHHDQVLALRHSFEPPFRRFSGVILDVLFDHILARTWSDWHDSSLDAFSAQVYTALAAYRGPENERLRSLRLALVRHRWLPGYGTREGMARALSSLDRRSRFNTPLATAVQVLDQRHDDISAVFSQFFPQLQAEVRRAQADGSD</sequence>
<evidence type="ECO:0000256" key="4">
    <source>
        <dbReference type="ARBA" id="ARBA00023160"/>
    </source>
</evidence>
<proteinExistence type="predicted"/>
<dbReference type="GO" id="GO:0006633">
    <property type="term" value="P:fatty acid biosynthetic process"/>
    <property type="evidence" value="ECO:0007669"/>
    <property type="project" value="UniProtKB-KW"/>
</dbReference>
<dbReference type="Proteomes" id="UP000297475">
    <property type="component" value="Unassembled WGS sequence"/>
</dbReference>